<dbReference type="PROSITE" id="PS50862">
    <property type="entry name" value="AA_TRNA_LIGASE_II"/>
    <property type="match status" value="1"/>
</dbReference>
<comment type="caution">
    <text evidence="15">The sequence shown here is derived from an EMBL/GenBank/DDBJ whole genome shotgun (WGS) entry which is preliminary data.</text>
</comment>
<dbReference type="SUPFAM" id="SSF55681">
    <property type="entry name" value="Class II aaRS and biotin synthetases"/>
    <property type="match status" value="1"/>
</dbReference>
<dbReference type="GO" id="GO:0000287">
    <property type="term" value="F:magnesium ion binding"/>
    <property type="evidence" value="ECO:0007669"/>
    <property type="project" value="UniProtKB-UniRule"/>
</dbReference>
<keyword evidence="7 13" id="KW-0547">Nucleotide-binding</keyword>
<evidence type="ECO:0000256" key="11">
    <source>
        <dbReference type="ARBA" id="ARBA00023146"/>
    </source>
</evidence>
<dbReference type="PANTHER" id="PTHR11538">
    <property type="entry name" value="PHENYLALANYL-TRNA SYNTHETASE"/>
    <property type="match status" value="1"/>
</dbReference>
<evidence type="ECO:0000256" key="10">
    <source>
        <dbReference type="ARBA" id="ARBA00022917"/>
    </source>
</evidence>
<comment type="subunit">
    <text evidence="3 13">Tetramer of two alpha and two beta subunits.</text>
</comment>
<organism evidence="15 16">
    <name type="scientific">Candidatus Aquitaenariimonas noxiae</name>
    <dbReference type="NCBI Taxonomy" id="1974741"/>
    <lineage>
        <taxon>Bacteria</taxon>
        <taxon>Pseudomonadati</taxon>
        <taxon>Candidatus Omnitrophota</taxon>
        <taxon>Candidatus Aquitaenariimonas</taxon>
    </lineage>
</organism>
<proteinExistence type="inferred from homology"/>
<dbReference type="GO" id="GO:0005737">
    <property type="term" value="C:cytoplasm"/>
    <property type="evidence" value="ECO:0007669"/>
    <property type="project" value="UniProtKB-SubCell"/>
</dbReference>
<sequence>MEDKIKNIENEMLKEVESAKNRDGLEQVRIKYLGRKGLISEILSSLGGMSVEEKRKVGPLANSLKINATAVFQEKARRLEKEKTKEEGIDFTLPGARPEIGRIHPLIKTINEINEIFIGLGFRIVESPEIETEFYNFKALNIPLDHPSRDVFDTFYLDSPEKTRPGSRRLLRSHTSTAQIRIMEKEKPPLQVLSSGRVFRPDAVDASHSFMFHQMEGFMINKNIRFSDLKGVLTQFSREMFGPETKMRFRPHFFPFTEPSVEIDISCIICGGKGCRVCGNKGWLEILGAGMINPKVYETVGYDPKAWSGFAFGMGIERITMLKYGIDDIRLFFENDLRFLRQF</sequence>
<keyword evidence="9 13" id="KW-0460">Magnesium</keyword>
<protein>
    <recommendedName>
        <fullName evidence="13">Phenylalanine--tRNA ligase alpha subunit</fullName>
        <ecNumber evidence="13">6.1.1.20</ecNumber>
    </recommendedName>
    <alternativeName>
        <fullName evidence="13">Phenylalanyl-tRNA synthetase alpha subunit</fullName>
        <shortName evidence="13">PheRS</shortName>
    </alternativeName>
</protein>
<evidence type="ECO:0000256" key="2">
    <source>
        <dbReference type="ARBA" id="ARBA00010207"/>
    </source>
</evidence>
<evidence type="ECO:0000259" key="14">
    <source>
        <dbReference type="PROSITE" id="PS50862"/>
    </source>
</evidence>
<dbReference type="EMBL" id="PEWV01000072">
    <property type="protein sequence ID" value="PIU41030.1"/>
    <property type="molecule type" value="Genomic_DNA"/>
</dbReference>
<dbReference type="SUPFAM" id="SSF46589">
    <property type="entry name" value="tRNA-binding arm"/>
    <property type="match status" value="1"/>
</dbReference>
<gene>
    <name evidence="13" type="primary">pheS</name>
    <name evidence="15" type="ORF">COS99_07655</name>
</gene>
<keyword evidence="6 13" id="KW-0479">Metal-binding</keyword>
<evidence type="ECO:0000256" key="13">
    <source>
        <dbReference type="HAMAP-Rule" id="MF_00281"/>
    </source>
</evidence>
<name>A0A2J0KX72_9BACT</name>
<accession>A0A2J0KX72</accession>
<evidence type="ECO:0000256" key="6">
    <source>
        <dbReference type="ARBA" id="ARBA00022723"/>
    </source>
</evidence>
<dbReference type="Gene3D" id="3.30.930.10">
    <property type="entry name" value="Bira Bifunctional Protein, Domain 2"/>
    <property type="match status" value="1"/>
</dbReference>
<dbReference type="InterPro" id="IPR004188">
    <property type="entry name" value="Phe-tRNA_ligase_II_N"/>
</dbReference>
<dbReference type="EC" id="6.1.1.20" evidence="13"/>
<dbReference type="InterPro" id="IPR006195">
    <property type="entry name" value="aa-tRNA-synth_II"/>
</dbReference>
<evidence type="ECO:0000313" key="16">
    <source>
        <dbReference type="Proteomes" id="UP000230052"/>
    </source>
</evidence>
<dbReference type="NCBIfam" id="TIGR00468">
    <property type="entry name" value="pheS"/>
    <property type="match status" value="1"/>
</dbReference>
<reference evidence="15 16" key="1">
    <citation type="submission" date="2017-09" db="EMBL/GenBank/DDBJ databases">
        <title>Depth-based differentiation of microbial function through sediment-hosted aquifers and enrichment of novel symbionts in the deep terrestrial subsurface.</title>
        <authorList>
            <person name="Probst A.J."/>
            <person name="Ladd B."/>
            <person name="Jarett J.K."/>
            <person name="Geller-Mcgrath D.E."/>
            <person name="Sieber C.M."/>
            <person name="Emerson J.B."/>
            <person name="Anantharaman K."/>
            <person name="Thomas B.C."/>
            <person name="Malmstrom R."/>
            <person name="Stieglmeier M."/>
            <person name="Klingl A."/>
            <person name="Woyke T."/>
            <person name="Ryan C.M."/>
            <person name="Banfield J.F."/>
        </authorList>
    </citation>
    <scope>NUCLEOTIDE SEQUENCE [LARGE SCALE GENOMIC DNA]</scope>
    <source>
        <strain evidence="15">CG07_land_8_20_14_0_80_42_15</strain>
    </source>
</reference>
<evidence type="ECO:0000256" key="5">
    <source>
        <dbReference type="ARBA" id="ARBA00022598"/>
    </source>
</evidence>
<dbReference type="InterPro" id="IPR022911">
    <property type="entry name" value="Phe_tRNA_ligase_alpha1_bac"/>
</dbReference>
<dbReference type="InterPro" id="IPR010978">
    <property type="entry name" value="tRNA-bd_arm"/>
</dbReference>
<dbReference type="InterPro" id="IPR045864">
    <property type="entry name" value="aa-tRNA-synth_II/BPL/LPL"/>
</dbReference>
<dbReference type="InterPro" id="IPR002319">
    <property type="entry name" value="Phenylalanyl-tRNA_Synthase"/>
</dbReference>
<dbReference type="AlphaFoldDB" id="A0A2J0KX72"/>
<evidence type="ECO:0000313" key="15">
    <source>
        <dbReference type="EMBL" id="PIU41030.1"/>
    </source>
</evidence>
<evidence type="ECO:0000256" key="3">
    <source>
        <dbReference type="ARBA" id="ARBA00011209"/>
    </source>
</evidence>
<dbReference type="CDD" id="cd00496">
    <property type="entry name" value="PheRS_alpha_core"/>
    <property type="match status" value="1"/>
</dbReference>
<feature type="domain" description="Aminoacyl-transfer RNA synthetases class-II family profile" evidence="14">
    <location>
        <begin position="113"/>
        <end position="342"/>
    </location>
</feature>
<dbReference type="PANTHER" id="PTHR11538:SF41">
    <property type="entry name" value="PHENYLALANINE--TRNA LIGASE, MITOCHONDRIAL"/>
    <property type="match status" value="1"/>
</dbReference>
<dbReference type="GO" id="GO:0006432">
    <property type="term" value="P:phenylalanyl-tRNA aminoacylation"/>
    <property type="evidence" value="ECO:0007669"/>
    <property type="project" value="UniProtKB-UniRule"/>
</dbReference>
<keyword evidence="10 13" id="KW-0648">Protein biosynthesis</keyword>
<comment type="cofactor">
    <cofactor evidence="13">
        <name>Mg(2+)</name>
        <dbReference type="ChEBI" id="CHEBI:18420"/>
    </cofactor>
    <text evidence="13">Binds 2 magnesium ions per tetramer.</text>
</comment>
<evidence type="ECO:0000256" key="4">
    <source>
        <dbReference type="ARBA" id="ARBA00022490"/>
    </source>
</evidence>
<dbReference type="GO" id="GO:0004826">
    <property type="term" value="F:phenylalanine-tRNA ligase activity"/>
    <property type="evidence" value="ECO:0007669"/>
    <property type="project" value="UniProtKB-UniRule"/>
</dbReference>
<keyword evidence="8 13" id="KW-0067">ATP-binding</keyword>
<comment type="subcellular location">
    <subcellularLocation>
        <location evidence="1 13">Cytoplasm</location>
    </subcellularLocation>
</comment>
<keyword evidence="5 13" id="KW-0436">Ligase</keyword>
<dbReference type="InterPro" id="IPR004529">
    <property type="entry name" value="Phe-tRNA-synth_IIc_asu"/>
</dbReference>
<dbReference type="GO" id="GO:0005524">
    <property type="term" value="F:ATP binding"/>
    <property type="evidence" value="ECO:0007669"/>
    <property type="project" value="UniProtKB-UniRule"/>
</dbReference>
<dbReference type="GO" id="GO:0000049">
    <property type="term" value="F:tRNA binding"/>
    <property type="evidence" value="ECO:0007669"/>
    <property type="project" value="InterPro"/>
</dbReference>
<evidence type="ECO:0000256" key="1">
    <source>
        <dbReference type="ARBA" id="ARBA00004496"/>
    </source>
</evidence>
<evidence type="ECO:0000256" key="12">
    <source>
        <dbReference type="ARBA" id="ARBA00049255"/>
    </source>
</evidence>
<dbReference type="FunFam" id="3.30.930.10:FF:000089">
    <property type="entry name" value="Phenylalanine--tRNA ligase alpha subunit"/>
    <property type="match status" value="1"/>
</dbReference>
<evidence type="ECO:0000256" key="7">
    <source>
        <dbReference type="ARBA" id="ARBA00022741"/>
    </source>
</evidence>
<comment type="catalytic activity">
    <reaction evidence="12 13">
        <text>tRNA(Phe) + L-phenylalanine + ATP = L-phenylalanyl-tRNA(Phe) + AMP + diphosphate + H(+)</text>
        <dbReference type="Rhea" id="RHEA:19413"/>
        <dbReference type="Rhea" id="RHEA-COMP:9668"/>
        <dbReference type="Rhea" id="RHEA-COMP:9699"/>
        <dbReference type="ChEBI" id="CHEBI:15378"/>
        <dbReference type="ChEBI" id="CHEBI:30616"/>
        <dbReference type="ChEBI" id="CHEBI:33019"/>
        <dbReference type="ChEBI" id="CHEBI:58095"/>
        <dbReference type="ChEBI" id="CHEBI:78442"/>
        <dbReference type="ChEBI" id="CHEBI:78531"/>
        <dbReference type="ChEBI" id="CHEBI:456215"/>
        <dbReference type="EC" id="6.1.1.20"/>
    </reaction>
</comment>
<dbReference type="Pfam" id="PF01409">
    <property type="entry name" value="tRNA-synt_2d"/>
    <property type="match status" value="1"/>
</dbReference>
<keyword evidence="4 13" id="KW-0963">Cytoplasm</keyword>
<dbReference type="HAMAP" id="MF_00281">
    <property type="entry name" value="Phe_tRNA_synth_alpha1"/>
    <property type="match status" value="1"/>
</dbReference>
<dbReference type="Pfam" id="PF02912">
    <property type="entry name" value="Phe_tRNA-synt_N"/>
    <property type="match status" value="1"/>
</dbReference>
<keyword evidence="11 13" id="KW-0030">Aminoacyl-tRNA synthetase</keyword>
<evidence type="ECO:0000256" key="9">
    <source>
        <dbReference type="ARBA" id="ARBA00022842"/>
    </source>
</evidence>
<dbReference type="Proteomes" id="UP000230052">
    <property type="component" value="Unassembled WGS sequence"/>
</dbReference>
<feature type="binding site" evidence="13">
    <location>
        <position position="258"/>
    </location>
    <ligand>
        <name>Mg(2+)</name>
        <dbReference type="ChEBI" id="CHEBI:18420"/>
        <note>shared with beta subunit</note>
    </ligand>
</feature>
<comment type="similarity">
    <text evidence="2 13">Belongs to the class-II aminoacyl-tRNA synthetase family. Phe-tRNA synthetase alpha subunit type 1 subfamily.</text>
</comment>
<evidence type="ECO:0000256" key="8">
    <source>
        <dbReference type="ARBA" id="ARBA00022840"/>
    </source>
</evidence>